<feature type="compositionally biased region" description="Basic and acidic residues" evidence="1">
    <location>
        <begin position="234"/>
        <end position="244"/>
    </location>
</feature>
<sequence>MVDYGELIQNSLLVLMGKSTRAEPSQHGDDQKEDAKTERTESNNSFSSSDSSSIMDPFSGEEATPKESGKMIYVDPTIDTQEAIHQAVKTALSSSISNLAGTANESTLDSDAVEQMIRQEIQKQLHQLKLQQQQPDMNSSKHGSEEVSRPPKSRESRRQSRKHSSKSSEKSDKRELPPRRHTTTNKASSSNKRKCSASKELPPRRHTDSSKLNNTSSSSLRASFALESSSDLFKDLKPDLDTSTHHPPKSGRRRSSANNGHSPSTSKQADESPNKSPAKYNQLGSRLFQKALDESFSNINDAMGMSSSRYSDRHKMPTIETSGATASRKSTRQRSADLDASFCLDASFSHQRVLDLEASLSCLDSTDHRRRKTNLDASTRREGVLKTAAPRGRVPTKDEEKGSSDTRGNNGEHRSNSQGRKKGARSKSRGRRTGNKPRRQSSQEEEGEGENMDESKRERRGARSKSATARSRARRARGRSLETKQHPVQHGESPRGSQHRVTAGATCGSRTRRLSLEDRRRHRHSSSRHTVTSSIYEGSSSHPPQIIGSFDRSQSTLSTLSGSLHCESDHTSSSVAAFNRESSKRASKDSSALLNSSSHSILSGRKPKGIKTKNSDVRERRQADRILSEAFQGMPTLH</sequence>
<feature type="compositionally biased region" description="Low complexity" evidence="1">
    <location>
        <begin position="42"/>
        <end position="53"/>
    </location>
</feature>
<feature type="compositionally biased region" description="Low complexity" evidence="1">
    <location>
        <begin position="553"/>
        <end position="564"/>
    </location>
</feature>
<feature type="compositionally biased region" description="Basic and acidic residues" evidence="1">
    <location>
        <begin position="142"/>
        <end position="158"/>
    </location>
</feature>
<feature type="region of interest" description="Disordered" evidence="1">
    <location>
        <begin position="300"/>
        <end position="336"/>
    </location>
</feature>
<feature type="compositionally biased region" description="Low complexity" evidence="1">
    <location>
        <begin position="210"/>
        <end position="219"/>
    </location>
</feature>
<feature type="compositionally biased region" description="Basic and acidic residues" evidence="1">
    <location>
        <begin position="395"/>
        <end position="415"/>
    </location>
</feature>
<feature type="region of interest" description="Disordered" evidence="1">
    <location>
        <begin position="18"/>
        <end position="73"/>
    </location>
</feature>
<feature type="region of interest" description="Disordered" evidence="1">
    <location>
        <begin position="369"/>
        <end position="638"/>
    </location>
</feature>
<feature type="compositionally biased region" description="Basic and acidic residues" evidence="1">
    <location>
        <begin position="613"/>
        <end position="627"/>
    </location>
</feature>
<dbReference type="AlphaFoldDB" id="A0A9N8D5R6"/>
<feature type="compositionally biased region" description="Polar residues" evidence="1">
    <location>
        <begin position="256"/>
        <end position="267"/>
    </location>
</feature>
<feature type="compositionally biased region" description="Polar residues" evidence="1">
    <location>
        <begin position="319"/>
        <end position="328"/>
    </location>
</feature>
<dbReference type="Proteomes" id="UP001153069">
    <property type="component" value="Unassembled WGS sequence"/>
</dbReference>
<comment type="caution">
    <text evidence="2">The sequence shown here is derived from an EMBL/GenBank/DDBJ whole genome shotgun (WGS) entry which is preliminary data.</text>
</comment>
<name>A0A9N8D5R6_9STRA</name>
<organism evidence="2 3">
    <name type="scientific">Seminavis robusta</name>
    <dbReference type="NCBI Taxonomy" id="568900"/>
    <lineage>
        <taxon>Eukaryota</taxon>
        <taxon>Sar</taxon>
        <taxon>Stramenopiles</taxon>
        <taxon>Ochrophyta</taxon>
        <taxon>Bacillariophyta</taxon>
        <taxon>Bacillariophyceae</taxon>
        <taxon>Bacillariophycidae</taxon>
        <taxon>Naviculales</taxon>
        <taxon>Naviculaceae</taxon>
        <taxon>Seminavis</taxon>
    </lineage>
</organism>
<keyword evidence="3" id="KW-1185">Reference proteome</keyword>
<gene>
    <name evidence="2" type="ORF">SEMRO_12_G009260.1</name>
</gene>
<feature type="compositionally biased region" description="Low complexity" evidence="1">
    <location>
        <begin position="589"/>
        <end position="603"/>
    </location>
</feature>
<dbReference type="EMBL" id="CAICTM010000012">
    <property type="protein sequence ID" value="CAB9496967.1"/>
    <property type="molecule type" value="Genomic_DNA"/>
</dbReference>
<feature type="compositionally biased region" description="Polar residues" evidence="1">
    <location>
        <begin position="300"/>
        <end position="309"/>
    </location>
</feature>
<feature type="compositionally biased region" description="Acidic residues" evidence="1">
    <location>
        <begin position="443"/>
        <end position="452"/>
    </location>
</feature>
<reference evidence="2" key="1">
    <citation type="submission" date="2020-06" db="EMBL/GenBank/DDBJ databases">
        <authorList>
            <consortium name="Plant Systems Biology data submission"/>
        </authorList>
    </citation>
    <scope>NUCLEOTIDE SEQUENCE</scope>
    <source>
        <strain evidence="2">D6</strain>
    </source>
</reference>
<accession>A0A9N8D5R6</accession>
<proteinExistence type="predicted"/>
<evidence type="ECO:0000256" key="1">
    <source>
        <dbReference type="SAM" id="MobiDB-lite"/>
    </source>
</evidence>
<protein>
    <submittedName>
        <fullName evidence="2">Uncharacterized protein</fullName>
    </submittedName>
</protein>
<feature type="compositionally biased region" description="Basic and acidic residues" evidence="1">
    <location>
        <begin position="20"/>
        <end position="41"/>
    </location>
</feature>
<feature type="compositionally biased region" description="Basic residues" evidence="1">
    <location>
        <begin position="246"/>
        <end position="255"/>
    </location>
</feature>
<feature type="region of interest" description="Disordered" evidence="1">
    <location>
        <begin position="234"/>
        <end position="286"/>
    </location>
</feature>
<feature type="compositionally biased region" description="Basic and acidic residues" evidence="1">
    <location>
        <begin position="166"/>
        <end position="178"/>
    </location>
</feature>
<evidence type="ECO:0000313" key="3">
    <source>
        <dbReference type="Proteomes" id="UP001153069"/>
    </source>
</evidence>
<feature type="region of interest" description="Disordered" evidence="1">
    <location>
        <begin position="127"/>
        <end position="219"/>
    </location>
</feature>
<feature type="compositionally biased region" description="Basic residues" evidence="1">
    <location>
        <begin position="419"/>
        <end position="439"/>
    </location>
</feature>
<evidence type="ECO:0000313" key="2">
    <source>
        <dbReference type="EMBL" id="CAB9496967.1"/>
    </source>
</evidence>